<feature type="compositionally biased region" description="Basic residues" evidence="1">
    <location>
        <begin position="116"/>
        <end position="134"/>
    </location>
</feature>
<evidence type="ECO:0000256" key="1">
    <source>
        <dbReference type="SAM" id="MobiDB-lite"/>
    </source>
</evidence>
<proteinExistence type="predicted"/>
<evidence type="ECO:0000313" key="2">
    <source>
        <dbReference type="EMBL" id="KAK3924667.1"/>
    </source>
</evidence>
<dbReference type="Proteomes" id="UP001219518">
    <property type="component" value="Unassembled WGS sequence"/>
</dbReference>
<keyword evidence="2" id="KW-0547">Nucleotide-binding</keyword>
<gene>
    <name evidence="2" type="ORF">KUF71_012801</name>
</gene>
<keyword evidence="2" id="KW-0067">ATP-binding</keyword>
<name>A0AAE1LNM4_9NEOP</name>
<dbReference type="EMBL" id="JAHWGI010001195">
    <property type="protein sequence ID" value="KAK3924667.1"/>
    <property type="molecule type" value="Genomic_DNA"/>
</dbReference>
<reference evidence="2" key="2">
    <citation type="journal article" date="2023" name="BMC Genomics">
        <title>Pest status, molecular evolution, and epigenetic factors derived from the genome assembly of Frankliniella fusca, a thysanopteran phytovirus vector.</title>
        <authorList>
            <person name="Catto M.A."/>
            <person name="Labadie P.E."/>
            <person name="Jacobson A.L."/>
            <person name="Kennedy G.G."/>
            <person name="Srinivasan R."/>
            <person name="Hunt B.G."/>
        </authorList>
    </citation>
    <scope>NUCLEOTIDE SEQUENCE</scope>
    <source>
        <strain evidence="2">PL_HMW_Pooled</strain>
    </source>
</reference>
<protein>
    <submittedName>
        <fullName evidence="2">ATP-binding cassette sub-family A member 6</fullName>
    </submittedName>
</protein>
<accession>A0AAE1LNM4</accession>
<organism evidence="2 3">
    <name type="scientific">Frankliniella fusca</name>
    <dbReference type="NCBI Taxonomy" id="407009"/>
    <lineage>
        <taxon>Eukaryota</taxon>
        <taxon>Metazoa</taxon>
        <taxon>Ecdysozoa</taxon>
        <taxon>Arthropoda</taxon>
        <taxon>Hexapoda</taxon>
        <taxon>Insecta</taxon>
        <taxon>Pterygota</taxon>
        <taxon>Neoptera</taxon>
        <taxon>Paraneoptera</taxon>
        <taxon>Thysanoptera</taxon>
        <taxon>Terebrantia</taxon>
        <taxon>Thripoidea</taxon>
        <taxon>Thripidae</taxon>
        <taxon>Frankliniella</taxon>
    </lineage>
</organism>
<evidence type="ECO:0000313" key="3">
    <source>
        <dbReference type="Proteomes" id="UP001219518"/>
    </source>
</evidence>
<dbReference type="AlphaFoldDB" id="A0AAE1LNM4"/>
<reference evidence="2" key="1">
    <citation type="submission" date="2021-07" db="EMBL/GenBank/DDBJ databases">
        <authorList>
            <person name="Catto M.A."/>
            <person name="Jacobson A."/>
            <person name="Kennedy G."/>
            <person name="Labadie P."/>
            <person name="Hunt B.G."/>
            <person name="Srinivasan R."/>
        </authorList>
    </citation>
    <scope>NUCLEOTIDE SEQUENCE</scope>
    <source>
        <strain evidence="2">PL_HMW_Pooled</strain>
        <tissue evidence="2">Head</tissue>
    </source>
</reference>
<keyword evidence="3" id="KW-1185">Reference proteome</keyword>
<dbReference type="GO" id="GO:0005524">
    <property type="term" value="F:ATP binding"/>
    <property type="evidence" value="ECO:0007669"/>
    <property type="project" value="UniProtKB-KW"/>
</dbReference>
<feature type="region of interest" description="Disordered" evidence="1">
    <location>
        <begin position="59"/>
        <end position="157"/>
    </location>
</feature>
<sequence>MDAIKSNQERNLTVAFKATGICPLNRNQALKRIPGGLKSPSRQEVYEQVFRTFLQRLEEQRYGEKGAPRRGRRLQVSPGKSRAAPNPDTQPEPSDEDEEEVDRSGSDAETELNGTPRRRRRQAPAPNKRPRARPKQGGGRPVTAATEPNQARVEPQQGDYVLVKRAGKTSVKYSVGQVSHIDEHLELAWNALLPQFPPWESLKGTPS</sequence>
<comment type="caution">
    <text evidence="2">The sequence shown here is derived from an EMBL/GenBank/DDBJ whole genome shotgun (WGS) entry which is preliminary data.</text>
</comment>